<dbReference type="GO" id="GO:1902201">
    <property type="term" value="P:negative regulation of bacterial-type flagellum-dependent cell motility"/>
    <property type="evidence" value="ECO:0007669"/>
    <property type="project" value="TreeGrafter"/>
</dbReference>
<evidence type="ECO:0000256" key="1">
    <source>
        <dbReference type="ARBA" id="ARBA00001946"/>
    </source>
</evidence>
<keyword evidence="8" id="KW-1185">Reference proteome</keyword>
<dbReference type="InterPro" id="IPR011123">
    <property type="entry name" value="Y_Y_Y"/>
</dbReference>
<dbReference type="GO" id="GO:0005886">
    <property type="term" value="C:plasma membrane"/>
    <property type="evidence" value="ECO:0007669"/>
    <property type="project" value="TreeGrafter"/>
</dbReference>
<evidence type="ECO:0000256" key="4">
    <source>
        <dbReference type="SAM" id="Coils"/>
    </source>
</evidence>
<feature type="signal peptide" evidence="5">
    <location>
        <begin position="1"/>
        <end position="21"/>
    </location>
</feature>
<dbReference type="GO" id="GO:0052621">
    <property type="term" value="F:diguanylate cyclase activity"/>
    <property type="evidence" value="ECO:0007669"/>
    <property type="project" value="UniProtKB-EC"/>
</dbReference>
<dbReference type="InterPro" id="IPR015943">
    <property type="entry name" value="WD40/YVTN_repeat-like_dom_sf"/>
</dbReference>
<dbReference type="SUPFAM" id="SSF55073">
    <property type="entry name" value="Nucleotide cyclase"/>
    <property type="match status" value="1"/>
</dbReference>
<dbReference type="STRING" id="336831.WG68_05490"/>
<dbReference type="InterPro" id="IPR011110">
    <property type="entry name" value="Reg_prop"/>
</dbReference>
<comment type="cofactor">
    <cofactor evidence="1">
        <name>Mg(2+)</name>
        <dbReference type="ChEBI" id="CHEBI:18420"/>
    </cofactor>
</comment>
<dbReference type="SMART" id="SM00267">
    <property type="entry name" value="GGDEF"/>
    <property type="match status" value="1"/>
</dbReference>
<dbReference type="SUPFAM" id="SSF63829">
    <property type="entry name" value="Calcium-dependent phosphotriesterase"/>
    <property type="match status" value="2"/>
</dbReference>
<dbReference type="PANTHER" id="PTHR45138">
    <property type="entry name" value="REGULATORY COMPONENTS OF SENSORY TRANSDUCTION SYSTEM"/>
    <property type="match status" value="1"/>
</dbReference>
<dbReference type="CDD" id="cd01949">
    <property type="entry name" value="GGDEF"/>
    <property type="match status" value="1"/>
</dbReference>
<dbReference type="Gene3D" id="2.60.40.10">
    <property type="entry name" value="Immunoglobulins"/>
    <property type="match status" value="1"/>
</dbReference>
<feature type="domain" description="GGDEF" evidence="6">
    <location>
        <begin position="831"/>
        <end position="962"/>
    </location>
</feature>
<sequence>MFRFIAVTTLWWVLYCPGASAFALPGAHDSASLLYRSWSVEAGLPQVSVTAMAQDEQGYLWLGTQGGLARFDGHQFTVFNTANTPALLSNLITALYIDSQQQLWIGTVNGLSYYVDGTFYSVDMATATGSLDNQATPGAVTSFAQLPDGRFFIGASQLFQWHQQQLQPVSLHTGPVFQLYQQDNTLWIGGQHGFAVYDAGAGDKAAEYRWYDAPAAAEALHITELVALGDTLYLGTNKGLYRWQQEHWRKLDLPGGAPNSRIELLYLDTQKQLWVSTFDGVYQIKPGQITQVGQLGSGERPFSWIESMLEDKHQNLWLGSRAHGVMRIRQAATERYSHAAGIPDPYSWAVMPWQRHLMVGTSQGMALLKDGQFQPLLANSQLPNPFVYSLLQQQRDLWVGTRAGLSLLDSETLAWRQNFPQTAHLLITTLAAEQARIWVGSNGGLYFIENGVLSQQGISAPLTELSIRALQTDSLGRLWVGTESGLYLRGNDGFEPVLDMPLAGRFISAVAEFSDGNIFVGSFDQGFVIGQPGNWQHFSQQNGLPGNGVMHAAQVNDKLVISNFQGFYRLDYAALLQGDVSRLYMLVDDRQPEAATDSHRCCNGAGSNKGLVHQGRLWFPTLDGIIALRLDRLNNYAPAPAAVIESLTVLNQQLTDSKARLSPVQRDWHFRFSAPYYYQASSIETRYQLTGYEDGWVQAGSRREAFYTNLPPGSYQFHVQVKIAGDYRWSDAAVMEIELTPYWHETLIARLLLLATLFLLLWMVYRLRLASLANAREELKRQVAERTQELYQANLKLQQMSMQDALTELHNRHYLDVNIDAMLARAQRNNQPLAWVLLDLDFFKRINDVHGHQVGDNVLKHFAGILQQHSRSNDHLIRWGGEEFLLVLEQSSEVQHYIERLQQLIHNYPWQQKLDLPINVTCSIGAMIQPPAWDWEYSLYLADAALYKVKNAGRADYMLLQPGPEAPAKLTAADIKSELDELLARHWLVAIHGKQLAEVYKA</sequence>
<feature type="coiled-coil region" evidence="4">
    <location>
        <begin position="769"/>
        <end position="796"/>
    </location>
</feature>
<dbReference type="PATRIC" id="fig|336831.14.peg.2838"/>
<evidence type="ECO:0000259" key="6">
    <source>
        <dbReference type="PROSITE" id="PS50887"/>
    </source>
</evidence>
<dbReference type="InterPro" id="IPR029787">
    <property type="entry name" value="Nucleotide_cyclase"/>
</dbReference>
<dbReference type="RefSeq" id="WP_046556670.1">
    <property type="nucleotide sequence ID" value="NZ_LAHO01000004.1"/>
</dbReference>
<protein>
    <recommendedName>
        <fullName evidence="2">diguanylate cyclase</fullName>
        <ecNumber evidence="2">2.7.7.65</ecNumber>
    </recommendedName>
</protein>
<evidence type="ECO:0000256" key="2">
    <source>
        <dbReference type="ARBA" id="ARBA00012528"/>
    </source>
</evidence>
<dbReference type="InterPro" id="IPR013783">
    <property type="entry name" value="Ig-like_fold"/>
</dbReference>
<feature type="chain" id="PRO_5005644343" description="diguanylate cyclase" evidence="5">
    <location>
        <begin position="22"/>
        <end position="1002"/>
    </location>
</feature>
<dbReference type="InterPro" id="IPR050469">
    <property type="entry name" value="Diguanylate_Cyclase"/>
</dbReference>
<organism evidence="7 8">
    <name type="scientific">Arsukibacterium ikkense</name>
    <dbReference type="NCBI Taxonomy" id="336831"/>
    <lineage>
        <taxon>Bacteria</taxon>
        <taxon>Pseudomonadati</taxon>
        <taxon>Pseudomonadota</taxon>
        <taxon>Gammaproteobacteria</taxon>
        <taxon>Chromatiales</taxon>
        <taxon>Chromatiaceae</taxon>
        <taxon>Arsukibacterium</taxon>
    </lineage>
</organism>
<accession>A0A0M2V5X0</accession>
<dbReference type="Pfam" id="PF07495">
    <property type="entry name" value="Y_Y_Y"/>
    <property type="match status" value="1"/>
</dbReference>
<dbReference type="Pfam" id="PF00990">
    <property type="entry name" value="GGDEF"/>
    <property type="match status" value="1"/>
</dbReference>
<dbReference type="InterPro" id="IPR000160">
    <property type="entry name" value="GGDEF_dom"/>
</dbReference>
<evidence type="ECO:0000256" key="3">
    <source>
        <dbReference type="ARBA" id="ARBA00034247"/>
    </source>
</evidence>
<dbReference type="PANTHER" id="PTHR45138:SF9">
    <property type="entry name" value="DIGUANYLATE CYCLASE DGCM-RELATED"/>
    <property type="match status" value="1"/>
</dbReference>
<dbReference type="Gene3D" id="3.30.70.270">
    <property type="match status" value="1"/>
</dbReference>
<comment type="catalytic activity">
    <reaction evidence="3">
        <text>2 GTP = 3',3'-c-di-GMP + 2 diphosphate</text>
        <dbReference type="Rhea" id="RHEA:24898"/>
        <dbReference type="ChEBI" id="CHEBI:33019"/>
        <dbReference type="ChEBI" id="CHEBI:37565"/>
        <dbReference type="ChEBI" id="CHEBI:58805"/>
        <dbReference type="EC" id="2.7.7.65"/>
    </reaction>
</comment>
<comment type="caution">
    <text evidence="7">The sequence shown here is derived from an EMBL/GenBank/DDBJ whole genome shotgun (WGS) entry which is preliminary data.</text>
</comment>
<dbReference type="Proteomes" id="UP000034228">
    <property type="component" value="Unassembled WGS sequence"/>
</dbReference>
<gene>
    <name evidence="7" type="ORF">WG68_05490</name>
</gene>
<dbReference type="GO" id="GO:0043709">
    <property type="term" value="P:cell adhesion involved in single-species biofilm formation"/>
    <property type="evidence" value="ECO:0007669"/>
    <property type="project" value="TreeGrafter"/>
</dbReference>
<evidence type="ECO:0000313" key="8">
    <source>
        <dbReference type="Proteomes" id="UP000034228"/>
    </source>
</evidence>
<dbReference type="Gene3D" id="2.130.10.10">
    <property type="entry name" value="YVTN repeat-like/Quinoprotein amine dehydrogenase"/>
    <property type="match status" value="3"/>
</dbReference>
<dbReference type="EMBL" id="LAHO01000004">
    <property type="protein sequence ID" value="KKO46227.1"/>
    <property type="molecule type" value="Genomic_DNA"/>
</dbReference>
<dbReference type="Pfam" id="PF07494">
    <property type="entry name" value="Reg_prop"/>
    <property type="match status" value="2"/>
</dbReference>
<keyword evidence="5" id="KW-0732">Signal</keyword>
<name>A0A0M2V5X0_9GAMM</name>
<dbReference type="EC" id="2.7.7.65" evidence="2"/>
<dbReference type="AlphaFoldDB" id="A0A0M2V5X0"/>
<dbReference type="NCBIfam" id="TIGR00254">
    <property type="entry name" value="GGDEF"/>
    <property type="match status" value="1"/>
</dbReference>
<dbReference type="InterPro" id="IPR043128">
    <property type="entry name" value="Rev_trsase/Diguanyl_cyclase"/>
</dbReference>
<evidence type="ECO:0000313" key="7">
    <source>
        <dbReference type="EMBL" id="KKO46227.1"/>
    </source>
</evidence>
<proteinExistence type="predicted"/>
<reference evidence="7 8" key="1">
    <citation type="submission" date="2015-03" db="EMBL/GenBank/DDBJ databases">
        <title>Draft genome sequences of two protease-producing strains of Arsukibacterium isolated from two cold and alkaline environments.</title>
        <authorList>
            <person name="Lylloff J.E."/>
            <person name="Skov L.B."/>
            <person name="Jepsen M."/>
            <person name="Hallin P.F."/>
            <person name="Sorensen S.J."/>
            <person name="Stougaard P."/>
            <person name="Glaring M.A."/>
        </authorList>
    </citation>
    <scope>NUCLEOTIDE SEQUENCE [LARGE SCALE GENOMIC DNA]</scope>
    <source>
        <strain evidence="7 8">GCM72</strain>
    </source>
</reference>
<evidence type="ECO:0000256" key="5">
    <source>
        <dbReference type="SAM" id="SignalP"/>
    </source>
</evidence>
<dbReference type="FunFam" id="3.30.70.270:FF:000001">
    <property type="entry name" value="Diguanylate cyclase domain protein"/>
    <property type="match status" value="1"/>
</dbReference>
<dbReference type="PROSITE" id="PS50887">
    <property type="entry name" value="GGDEF"/>
    <property type="match status" value="1"/>
</dbReference>
<keyword evidence="4" id="KW-0175">Coiled coil</keyword>